<dbReference type="eggNOG" id="ENOG5032WEG">
    <property type="taxonomic scope" value="Bacteria"/>
</dbReference>
<accession>F5Z872</accession>
<dbReference type="AlphaFoldDB" id="F5Z872"/>
<proteinExistence type="predicted"/>
<evidence type="ECO:0000313" key="1">
    <source>
        <dbReference type="EMBL" id="AEF03265.1"/>
    </source>
</evidence>
<dbReference type="RefSeq" id="WP_013784203.1">
    <property type="nucleotide sequence ID" value="NC_015554.1"/>
</dbReference>
<dbReference type="Proteomes" id="UP000000683">
    <property type="component" value="Chromosome"/>
</dbReference>
<dbReference type="EMBL" id="CP002339">
    <property type="protein sequence ID" value="AEF03265.1"/>
    <property type="molecule type" value="Genomic_DNA"/>
</dbReference>
<name>F5Z872_ALTNA</name>
<reference evidence="1 2" key="1">
    <citation type="journal article" date="2011" name="J. Bacteriol.">
        <title>Complete genome sequence of the polycyclic aromatic hydrocarbon-degrading bacterium Alteromonas sp. strain SN2.</title>
        <authorList>
            <person name="Jin H.M."/>
            <person name="Jeong H."/>
            <person name="Moon E.J."/>
            <person name="Math R.K."/>
            <person name="Lee K."/>
            <person name="Kim H.J."/>
            <person name="Jeon C.O."/>
            <person name="Oh T.K."/>
            <person name="Kim J.F."/>
        </authorList>
    </citation>
    <scope>NUCLEOTIDE SEQUENCE [LARGE SCALE GENOMIC DNA]</scope>
    <source>
        <strain evidence="2">JCM 17741 / KACC 18427 / KCTC 11700BP / SN2</strain>
    </source>
</reference>
<evidence type="ECO:0000313" key="2">
    <source>
        <dbReference type="Proteomes" id="UP000000683"/>
    </source>
</evidence>
<keyword evidence="2" id="KW-1185">Reference proteome</keyword>
<protein>
    <submittedName>
        <fullName evidence="1">Uncharacterized protein</fullName>
    </submittedName>
</protein>
<sequence>MDTSVVFKTELFQPFLPEDSQVNPKVYGAELAYWLAKELAGQGIYTSYPEYEDWGWFIEFIVEDNEYWLCCGNFENEENMWKCFLKRHSKGLFKKTLAPLEPVIPLLNAVRLLLDETPEISSIEWSSEHDT</sequence>
<gene>
    <name evidence="1" type="ordered locus">ambt_08685</name>
</gene>
<dbReference type="HOGENOM" id="CLU_1979720_0_0_6"/>
<dbReference type="OrthoDB" id="1453393at2"/>
<organism evidence="1 2">
    <name type="scientific">Alteromonas naphthalenivorans</name>
    <dbReference type="NCBI Taxonomy" id="715451"/>
    <lineage>
        <taxon>Bacteria</taxon>
        <taxon>Pseudomonadati</taxon>
        <taxon>Pseudomonadota</taxon>
        <taxon>Gammaproteobacteria</taxon>
        <taxon>Alteromonadales</taxon>
        <taxon>Alteromonadaceae</taxon>
        <taxon>Alteromonas/Salinimonas group</taxon>
        <taxon>Alteromonas</taxon>
    </lineage>
</organism>
<dbReference type="KEGG" id="alt:ambt_08685"/>